<organism evidence="5 6">
    <name type="scientific">Edaphosphingomonas laterariae</name>
    <dbReference type="NCBI Taxonomy" id="861865"/>
    <lineage>
        <taxon>Bacteria</taxon>
        <taxon>Pseudomonadati</taxon>
        <taxon>Pseudomonadota</taxon>
        <taxon>Alphaproteobacteria</taxon>
        <taxon>Sphingomonadales</taxon>
        <taxon>Rhizorhabdaceae</taxon>
        <taxon>Edaphosphingomonas</taxon>
    </lineage>
</organism>
<keyword evidence="3" id="KW-0949">S-adenosyl-L-methionine</keyword>
<dbReference type="GO" id="GO:0008168">
    <property type="term" value="F:methyltransferase activity"/>
    <property type="evidence" value="ECO:0007669"/>
    <property type="project" value="UniProtKB-KW"/>
</dbReference>
<evidence type="ECO:0000256" key="1">
    <source>
        <dbReference type="ARBA" id="ARBA00022603"/>
    </source>
</evidence>
<dbReference type="GO" id="GO:0032259">
    <property type="term" value="P:methylation"/>
    <property type="evidence" value="ECO:0007669"/>
    <property type="project" value="UniProtKB-KW"/>
</dbReference>
<dbReference type="SUPFAM" id="SSF53335">
    <property type="entry name" value="S-adenosyl-L-methionine-dependent methyltransferases"/>
    <property type="match status" value="1"/>
</dbReference>
<proteinExistence type="predicted"/>
<dbReference type="CDD" id="cd02440">
    <property type="entry name" value="AdoMet_MTases"/>
    <property type="match status" value="1"/>
</dbReference>
<keyword evidence="6" id="KW-1185">Reference proteome</keyword>
<evidence type="ECO:0000259" key="4">
    <source>
        <dbReference type="Pfam" id="PF13649"/>
    </source>
</evidence>
<accession>A0A239BXG3</accession>
<sequence>MSAVALTRTAPPPECIDEAARAYDLAGEAYLNYADGDPHRIYDFDGRYAYGDRRIWAVIERTLVALAESGQKTLTVLDAGCGPGTWMRRILLRAHLLGFTRVVARGFDISPEQIVLAQKVAGRAAALPGAACEFELGDITQPLPEQSGSVDLCLCLYGVLNHLPVERHAGVAAELARVTGGHLIVTTRAIGSTPTIYVDGVESAEWFRQDNAIDRLEVDLRDGRHFEFSSHLFAAAELDQLFAPHLDSMLVGLDLFHGRFAPDPRWNPDRVGEDVDFYRDLDRLERQYGGDPHFIDHATHLMLIGRPRQICEK</sequence>
<dbReference type="InterPro" id="IPR041698">
    <property type="entry name" value="Methyltransf_25"/>
</dbReference>
<dbReference type="EMBL" id="FZOS01000001">
    <property type="protein sequence ID" value="SNS12342.1"/>
    <property type="molecule type" value="Genomic_DNA"/>
</dbReference>
<dbReference type="Gene3D" id="3.40.50.150">
    <property type="entry name" value="Vaccinia Virus protein VP39"/>
    <property type="match status" value="1"/>
</dbReference>
<dbReference type="RefSeq" id="WP_179220672.1">
    <property type="nucleotide sequence ID" value="NZ_FZOS01000001.1"/>
</dbReference>
<dbReference type="Pfam" id="PF13649">
    <property type="entry name" value="Methyltransf_25"/>
    <property type="match status" value="1"/>
</dbReference>
<evidence type="ECO:0000256" key="2">
    <source>
        <dbReference type="ARBA" id="ARBA00022679"/>
    </source>
</evidence>
<feature type="domain" description="Methyltransferase" evidence="4">
    <location>
        <begin position="76"/>
        <end position="179"/>
    </location>
</feature>
<protein>
    <submittedName>
        <fullName evidence="5">Methyltransferase domain-containing protein</fullName>
    </submittedName>
</protein>
<evidence type="ECO:0000256" key="3">
    <source>
        <dbReference type="ARBA" id="ARBA00022691"/>
    </source>
</evidence>
<keyword evidence="2 5" id="KW-0808">Transferase</keyword>
<name>A0A239BXG3_9SPHN</name>
<evidence type="ECO:0000313" key="6">
    <source>
        <dbReference type="Proteomes" id="UP000198281"/>
    </source>
</evidence>
<dbReference type="PANTHER" id="PTHR43464:SF19">
    <property type="entry name" value="UBIQUINONE BIOSYNTHESIS O-METHYLTRANSFERASE, MITOCHONDRIAL"/>
    <property type="match status" value="1"/>
</dbReference>
<gene>
    <name evidence="5" type="ORF">SAMN06295912_101449</name>
</gene>
<keyword evidence="1 5" id="KW-0489">Methyltransferase</keyword>
<reference evidence="6" key="1">
    <citation type="submission" date="2017-06" db="EMBL/GenBank/DDBJ databases">
        <authorList>
            <person name="Varghese N."/>
            <person name="Submissions S."/>
        </authorList>
    </citation>
    <scope>NUCLEOTIDE SEQUENCE [LARGE SCALE GENOMIC DNA]</scope>
    <source>
        <strain evidence="6">LNB2</strain>
    </source>
</reference>
<dbReference type="InterPro" id="IPR029063">
    <property type="entry name" value="SAM-dependent_MTases_sf"/>
</dbReference>
<dbReference type="Proteomes" id="UP000198281">
    <property type="component" value="Unassembled WGS sequence"/>
</dbReference>
<evidence type="ECO:0000313" key="5">
    <source>
        <dbReference type="EMBL" id="SNS12342.1"/>
    </source>
</evidence>
<dbReference type="PANTHER" id="PTHR43464">
    <property type="entry name" value="METHYLTRANSFERASE"/>
    <property type="match status" value="1"/>
</dbReference>
<dbReference type="AlphaFoldDB" id="A0A239BXG3"/>